<dbReference type="Pfam" id="PF07534">
    <property type="entry name" value="TLD"/>
    <property type="match status" value="1"/>
</dbReference>
<dbReference type="InterPro" id="IPR006571">
    <property type="entry name" value="TLDc_dom"/>
</dbReference>
<accession>A0A8H3LE64</accession>
<feature type="domain" description="TLDc" evidence="2">
    <location>
        <begin position="237"/>
        <end position="398"/>
    </location>
</feature>
<protein>
    <submittedName>
        <fullName evidence="3">BTB/POZ protein</fullName>
    </submittedName>
</protein>
<dbReference type="SUPFAM" id="SSF54695">
    <property type="entry name" value="POZ domain"/>
    <property type="match status" value="1"/>
</dbReference>
<dbReference type="Pfam" id="PF00651">
    <property type="entry name" value="BTB"/>
    <property type="match status" value="1"/>
</dbReference>
<evidence type="ECO:0000313" key="4">
    <source>
        <dbReference type="Proteomes" id="UP000615446"/>
    </source>
</evidence>
<name>A0A8H3LE64_9GLOM</name>
<dbReference type="PROSITE" id="PS51886">
    <property type="entry name" value="TLDC"/>
    <property type="match status" value="1"/>
</dbReference>
<dbReference type="PANTHER" id="PTHR24410:SF23">
    <property type="entry name" value="BTB DOMAIN-CONTAINING PROTEIN-RELATED"/>
    <property type="match status" value="1"/>
</dbReference>
<dbReference type="InterPro" id="IPR011333">
    <property type="entry name" value="SKP1/BTB/POZ_sf"/>
</dbReference>
<dbReference type="InterPro" id="IPR000210">
    <property type="entry name" value="BTB/POZ_dom"/>
</dbReference>
<sequence>MLSESSQDVINDYGKLLENDEGYDVIIYVSENENEKEIHAHSVILRIRSQYFRAAFSKECHEKIDGKFIFRRPNISSQLFEIILRFIYCGKIDLENLHGHNILKLLLAVNELEIQTLINNIQEYLIKYQDGFLQQNLVEILETVYQHKPLSELFDRSLKKICEEPEILFNSNKFINLKPSLLELVLERDDLLLDEIVIWDNLIKWCLAQHSNISQDPTQWNNEDITIMKKTIHKFISLIRFNHISSESFATKIYPFKEIMAKKLVNNIRDGNTNTAFHNNCDNKGDTLVVVKIKDSNQIVGGYTPLNWDSSDTLKFTYDIFIFSFANKDNLQSLKVSYGNGSANSIYCRPINGPVFGISDLYFYEGSWHSYINDDSSYLKIDIPSGFNADDYEVFQVFKK</sequence>
<evidence type="ECO:0000259" key="1">
    <source>
        <dbReference type="PROSITE" id="PS50097"/>
    </source>
</evidence>
<evidence type="ECO:0000259" key="2">
    <source>
        <dbReference type="PROSITE" id="PS51886"/>
    </source>
</evidence>
<evidence type="ECO:0000313" key="3">
    <source>
        <dbReference type="EMBL" id="GES85061.1"/>
    </source>
</evidence>
<gene>
    <name evidence="3" type="ORF">RCL2_001215200</name>
</gene>
<dbReference type="Gene3D" id="3.30.710.10">
    <property type="entry name" value="Potassium Channel Kv1.1, Chain A"/>
    <property type="match status" value="1"/>
</dbReference>
<dbReference type="CDD" id="cd18186">
    <property type="entry name" value="BTB_POZ_ZBTB_KLHL-like"/>
    <property type="match status" value="1"/>
</dbReference>
<dbReference type="PROSITE" id="PS50097">
    <property type="entry name" value="BTB"/>
    <property type="match status" value="1"/>
</dbReference>
<dbReference type="OrthoDB" id="6359816at2759"/>
<dbReference type="EMBL" id="BLAL01000087">
    <property type="protein sequence ID" value="GES85061.1"/>
    <property type="molecule type" value="Genomic_DNA"/>
</dbReference>
<dbReference type="Proteomes" id="UP000615446">
    <property type="component" value="Unassembled WGS sequence"/>
</dbReference>
<proteinExistence type="predicted"/>
<dbReference type="InterPro" id="IPR051481">
    <property type="entry name" value="BTB-POZ/Galectin-3-binding"/>
</dbReference>
<reference evidence="3" key="1">
    <citation type="submission" date="2019-10" db="EMBL/GenBank/DDBJ databases">
        <title>Conservation and host-specific expression of non-tandemly repeated heterogenous ribosome RNA gene in arbuscular mycorrhizal fungi.</title>
        <authorList>
            <person name="Maeda T."/>
            <person name="Kobayashi Y."/>
            <person name="Nakagawa T."/>
            <person name="Ezawa T."/>
            <person name="Yamaguchi K."/>
            <person name="Bino T."/>
            <person name="Nishimoto Y."/>
            <person name="Shigenobu S."/>
            <person name="Kawaguchi M."/>
        </authorList>
    </citation>
    <scope>NUCLEOTIDE SEQUENCE</scope>
    <source>
        <strain evidence="3">HR1</strain>
    </source>
</reference>
<feature type="domain" description="BTB" evidence="1">
    <location>
        <begin position="23"/>
        <end position="96"/>
    </location>
</feature>
<dbReference type="AlphaFoldDB" id="A0A8H3LE64"/>
<organism evidence="3 4">
    <name type="scientific">Rhizophagus clarus</name>
    <dbReference type="NCBI Taxonomy" id="94130"/>
    <lineage>
        <taxon>Eukaryota</taxon>
        <taxon>Fungi</taxon>
        <taxon>Fungi incertae sedis</taxon>
        <taxon>Mucoromycota</taxon>
        <taxon>Glomeromycotina</taxon>
        <taxon>Glomeromycetes</taxon>
        <taxon>Glomerales</taxon>
        <taxon>Glomeraceae</taxon>
        <taxon>Rhizophagus</taxon>
    </lineage>
</organism>
<comment type="caution">
    <text evidence="3">The sequence shown here is derived from an EMBL/GenBank/DDBJ whole genome shotgun (WGS) entry which is preliminary data.</text>
</comment>
<dbReference type="SMART" id="SM00225">
    <property type="entry name" value="BTB"/>
    <property type="match status" value="1"/>
</dbReference>
<dbReference type="PANTHER" id="PTHR24410">
    <property type="entry name" value="HL07962P-RELATED"/>
    <property type="match status" value="1"/>
</dbReference>